<dbReference type="OrthoDB" id="2280511at2759"/>
<dbReference type="EMBL" id="MCGT01000025">
    <property type="protein sequence ID" value="ORX49894.1"/>
    <property type="molecule type" value="Genomic_DNA"/>
</dbReference>
<keyword evidence="2" id="KW-1185">Reference proteome</keyword>
<gene>
    <name evidence="1" type="ORF">DM01DRAFT_1271925</name>
</gene>
<comment type="caution">
    <text evidence="1">The sequence shown here is derived from an EMBL/GenBank/DDBJ whole genome shotgun (WGS) entry which is preliminary data.</text>
</comment>
<dbReference type="Proteomes" id="UP000242146">
    <property type="component" value="Unassembled WGS sequence"/>
</dbReference>
<evidence type="ECO:0000313" key="1">
    <source>
        <dbReference type="EMBL" id="ORX49894.1"/>
    </source>
</evidence>
<sequence length="89" mass="10694">EEDTLKLMECTRRCLKTELNQIKYVSWKTYGQRSVFAIHAIGNKITLLSTQRLSPNKWSYIEMRSAKVPRTWADRFNFFRVFELLFTLK</sequence>
<proteinExistence type="predicted"/>
<feature type="non-terminal residue" evidence="1">
    <location>
        <position position="1"/>
    </location>
</feature>
<accession>A0A1X2GBH6</accession>
<name>A0A1X2GBH6_9FUNG</name>
<reference evidence="1 2" key="1">
    <citation type="submission" date="2016-07" db="EMBL/GenBank/DDBJ databases">
        <title>Pervasive Adenine N6-methylation of Active Genes in Fungi.</title>
        <authorList>
            <consortium name="DOE Joint Genome Institute"/>
            <person name="Mondo S.J."/>
            <person name="Dannebaum R.O."/>
            <person name="Kuo R.C."/>
            <person name="Labutti K."/>
            <person name="Haridas S."/>
            <person name="Kuo A."/>
            <person name="Salamov A."/>
            <person name="Ahrendt S.R."/>
            <person name="Lipzen A."/>
            <person name="Sullivan W."/>
            <person name="Andreopoulos W.B."/>
            <person name="Clum A."/>
            <person name="Lindquist E."/>
            <person name="Daum C."/>
            <person name="Ramamoorthy G.K."/>
            <person name="Gryganskyi A."/>
            <person name="Culley D."/>
            <person name="Magnuson J.K."/>
            <person name="James T.Y."/>
            <person name="O'Malley M.A."/>
            <person name="Stajich J.E."/>
            <person name="Spatafora J.W."/>
            <person name="Visel A."/>
            <person name="Grigoriev I.V."/>
        </authorList>
    </citation>
    <scope>NUCLEOTIDE SEQUENCE [LARGE SCALE GENOMIC DNA]</scope>
    <source>
        <strain evidence="1 2">NRRL 3301</strain>
    </source>
</reference>
<protein>
    <submittedName>
        <fullName evidence="1">Uncharacterized protein</fullName>
    </submittedName>
</protein>
<organism evidence="1 2">
    <name type="scientific">Hesseltinella vesiculosa</name>
    <dbReference type="NCBI Taxonomy" id="101127"/>
    <lineage>
        <taxon>Eukaryota</taxon>
        <taxon>Fungi</taxon>
        <taxon>Fungi incertae sedis</taxon>
        <taxon>Mucoromycota</taxon>
        <taxon>Mucoromycotina</taxon>
        <taxon>Mucoromycetes</taxon>
        <taxon>Mucorales</taxon>
        <taxon>Cunninghamellaceae</taxon>
        <taxon>Hesseltinella</taxon>
    </lineage>
</organism>
<evidence type="ECO:0000313" key="2">
    <source>
        <dbReference type="Proteomes" id="UP000242146"/>
    </source>
</evidence>
<dbReference type="AlphaFoldDB" id="A0A1X2GBH6"/>
<feature type="non-terminal residue" evidence="1">
    <location>
        <position position="89"/>
    </location>
</feature>